<dbReference type="CDD" id="cd00082">
    <property type="entry name" value="HisKA"/>
    <property type="match status" value="1"/>
</dbReference>
<evidence type="ECO:0000256" key="5">
    <source>
        <dbReference type="ARBA" id="ARBA00022777"/>
    </source>
</evidence>
<dbReference type="SUPFAM" id="SSF55874">
    <property type="entry name" value="ATPase domain of HSP90 chaperone/DNA topoisomerase II/histidine kinase"/>
    <property type="match status" value="1"/>
</dbReference>
<dbReference type="Proteomes" id="UP000590442">
    <property type="component" value="Unassembled WGS sequence"/>
</dbReference>
<keyword evidence="4" id="KW-0808">Transferase</keyword>
<dbReference type="InterPro" id="IPR036890">
    <property type="entry name" value="HATPase_C_sf"/>
</dbReference>
<dbReference type="RefSeq" id="WP_167960490.1">
    <property type="nucleotide sequence ID" value="NZ_JAATJJ010000001.1"/>
</dbReference>
<dbReference type="Gene3D" id="1.10.287.130">
    <property type="match status" value="1"/>
</dbReference>
<dbReference type="Pfam" id="PF00512">
    <property type="entry name" value="HisKA"/>
    <property type="match status" value="1"/>
</dbReference>
<dbReference type="InterPro" id="IPR003661">
    <property type="entry name" value="HisK_dim/P_dom"/>
</dbReference>
<dbReference type="InterPro" id="IPR004358">
    <property type="entry name" value="Sig_transdc_His_kin-like_C"/>
</dbReference>
<keyword evidence="3" id="KW-0597">Phosphoprotein</keyword>
<comment type="caution">
    <text evidence="8">The sequence shown here is derived from an EMBL/GenBank/DDBJ whole genome shotgun (WGS) entry which is preliminary data.</text>
</comment>
<evidence type="ECO:0000259" key="7">
    <source>
        <dbReference type="PROSITE" id="PS50109"/>
    </source>
</evidence>
<evidence type="ECO:0000256" key="2">
    <source>
        <dbReference type="ARBA" id="ARBA00012438"/>
    </source>
</evidence>
<dbReference type="SMART" id="SM00388">
    <property type="entry name" value="HisKA"/>
    <property type="match status" value="1"/>
</dbReference>
<sequence>MEYYNYIVLAFIVAGAIIMALSAFLTRRIFGMLPNEDFRSSWRNLYLFMIFFFFGYLGAAYIVITGNRSLLEFLTGIIFFLGAFFVYIVVRIGFTTLKALKGANQGLEDRVKIRTKELELKNQELEHFAYIISHDLKSPLRGIENLAHFMEEDLRDGKTDEVFTNLSSLKGRVDRMEGLIQGIMDYSKIGMVKSEEEEIDMNLLVNSVFGLLGTKAVELKINTPLPTIRGIRVQFVQLFSNLISNGIKFNDKEQGTVIVDYAEKNNSHEFSVEDNGPGIPEKYHEKIFVVFQTLQARDTYESTGIGLSIVKKIVDLLNGSIKLESTNGKGTKFIISLPKNR</sequence>
<feature type="transmembrane region" description="Helical" evidence="6">
    <location>
        <begin position="6"/>
        <end position="25"/>
    </location>
</feature>
<keyword evidence="5 8" id="KW-0418">Kinase</keyword>
<dbReference type="GO" id="GO:0000155">
    <property type="term" value="F:phosphorelay sensor kinase activity"/>
    <property type="evidence" value="ECO:0007669"/>
    <property type="project" value="InterPro"/>
</dbReference>
<dbReference type="PRINTS" id="PR00344">
    <property type="entry name" value="BCTRLSENSOR"/>
</dbReference>
<dbReference type="InterPro" id="IPR003594">
    <property type="entry name" value="HATPase_dom"/>
</dbReference>
<dbReference type="AlphaFoldDB" id="A0A846QPN8"/>
<evidence type="ECO:0000256" key="4">
    <source>
        <dbReference type="ARBA" id="ARBA00022679"/>
    </source>
</evidence>
<dbReference type="SMART" id="SM00387">
    <property type="entry name" value="HATPase_c"/>
    <property type="match status" value="1"/>
</dbReference>
<dbReference type="Pfam" id="PF02518">
    <property type="entry name" value="HATPase_c"/>
    <property type="match status" value="1"/>
</dbReference>
<gene>
    <name evidence="8" type="ORF">GGR42_000493</name>
</gene>
<evidence type="ECO:0000256" key="6">
    <source>
        <dbReference type="SAM" id="Phobius"/>
    </source>
</evidence>
<dbReference type="PROSITE" id="PS50109">
    <property type="entry name" value="HIS_KIN"/>
    <property type="match status" value="1"/>
</dbReference>
<organism evidence="8 9">
    <name type="scientific">Saonia flava</name>
    <dbReference type="NCBI Taxonomy" id="523696"/>
    <lineage>
        <taxon>Bacteria</taxon>
        <taxon>Pseudomonadati</taxon>
        <taxon>Bacteroidota</taxon>
        <taxon>Flavobacteriia</taxon>
        <taxon>Flavobacteriales</taxon>
        <taxon>Flavobacteriaceae</taxon>
        <taxon>Saonia</taxon>
    </lineage>
</organism>
<dbReference type="EC" id="2.7.13.3" evidence="2"/>
<accession>A0A846QPN8</accession>
<dbReference type="InterPro" id="IPR036097">
    <property type="entry name" value="HisK_dim/P_sf"/>
</dbReference>
<dbReference type="SUPFAM" id="SSF47384">
    <property type="entry name" value="Homodimeric domain of signal transducing histidine kinase"/>
    <property type="match status" value="1"/>
</dbReference>
<evidence type="ECO:0000313" key="8">
    <source>
        <dbReference type="EMBL" id="NJB70031.1"/>
    </source>
</evidence>
<dbReference type="InterPro" id="IPR052162">
    <property type="entry name" value="Sensor_kinase/Photoreceptor"/>
</dbReference>
<dbReference type="PANTHER" id="PTHR43304:SF1">
    <property type="entry name" value="PAC DOMAIN-CONTAINING PROTEIN"/>
    <property type="match status" value="1"/>
</dbReference>
<dbReference type="InterPro" id="IPR005467">
    <property type="entry name" value="His_kinase_dom"/>
</dbReference>
<keyword evidence="9" id="KW-1185">Reference proteome</keyword>
<keyword evidence="6" id="KW-0472">Membrane</keyword>
<keyword evidence="6" id="KW-1133">Transmembrane helix</keyword>
<dbReference type="Gene3D" id="3.30.565.10">
    <property type="entry name" value="Histidine kinase-like ATPase, C-terminal domain"/>
    <property type="match status" value="1"/>
</dbReference>
<name>A0A846QPN8_9FLAO</name>
<comment type="catalytic activity">
    <reaction evidence="1">
        <text>ATP + protein L-histidine = ADP + protein N-phospho-L-histidine.</text>
        <dbReference type="EC" id="2.7.13.3"/>
    </reaction>
</comment>
<proteinExistence type="predicted"/>
<dbReference type="PANTHER" id="PTHR43304">
    <property type="entry name" value="PHYTOCHROME-LIKE PROTEIN CPH1"/>
    <property type="match status" value="1"/>
</dbReference>
<feature type="transmembrane region" description="Helical" evidence="6">
    <location>
        <begin position="70"/>
        <end position="90"/>
    </location>
</feature>
<evidence type="ECO:0000313" key="9">
    <source>
        <dbReference type="Proteomes" id="UP000590442"/>
    </source>
</evidence>
<feature type="domain" description="Histidine kinase" evidence="7">
    <location>
        <begin position="131"/>
        <end position="341"/>
    </location>
</feature>
<dbReference type="EMBL" id="JAATJJ010000001">
    <property type="protein sequence ID" value="NJB70031.1"/>
    <property type="molecule type" value="Genomic_DNA"/>
</dbReference>
<reference evidence="8 9" key="1">
    <citation type="submission" date="2020-03" db="EMBL/GenBank/DDBJ databases">
        <title>Genomic Encyclopedia of Type Strains, Phase IV (KMG-IV): sequencing the most valuable type-strain genomes for metagenomic binning, comparative biology and taxonomic classification.</title>
        <authorList>
            <person name="Goeker M."/>
        </authorList>
    </citation>
    <scope>NUCLEOTIDE SEQUENCE [LARGE SCALE GENOMIC DNA]</scope>
    <source>
        <strain evidence="8 9">DSM 29762</strain>
    </source>
</reference>
<evidence type="ECO:0000256" key="1">
    <source>
        <dbReference type="ARBA" id="ARBA00000085"/>
    </source>
</evidence>
<evidence type="ECO:0000256" key="3">
    <source>
        <dbReference type="ARBA" id="ARBA00022553"/>
    </source>
</evidence>
<feature type="transmembrane region" description="Helical" evidence="6">
    <location>
        <begin position="45"/>
        <end position="64"/>
    </location>
</feature>
<protein>
    <recommendedName>
        <fullName evidence="2">histidine kinase</fullName>
        <ecNumber evidence="2">2.7.13.3</ecNumber>
    </recommendedName>
</protein>
<keyword evidence="6" id="KW-0812">Transmembrane</keyword>